<reference evidence="1 2" key="1">
    <citation type="submission" date="2015-03" db="EMBL/GenBank/DDBJ databases">
        <title>Comparative genomics of Pseudomonas insights into diversity of traits involved in vanlence and defense.</title>
        <authorList>
            <person name="Qin Y."/>
        </authorList>
    </citation>
    <scope>NUCLEOTIDE SEQUENCE [LARGE SCALE GENOMIC DNA]</scope>
    <source>
        <strain evidence="1 2">H24</strain>
    </source>
</reference>
<accession>A0A0F4V4Z8</accession>
<dbReference type="RefSeq" id="WP_046055413.1">
    <property type="nucleotide sequence ID" value="NZ_LACH01000047.1"/>
</dbReference>
<dbReference type="OrthoDB" id="6973922at2"/>
<gene>
    <name evidence="1" type="ORF">VD17_20695</name>
</gene>
<name>A0A0F4V4Z8_PSEFL</name>
<proteinExistence type="predicted"/>
<dbReference type="AlphaFoldDB" id="A0A0F4V4Z8"/>
<dbReference type="Proteomes" id="UP000033400">
    <property type="component" value="Unassembled WGS sequence"/>
</dbReference>
<sequence>MTKISIASAPPSDDLKAAKFLHQRFKMSLVGSQKKLAMGDRGFFYTCNLYGNDHVQREKDIRDIITFFSQKKLPLLLLKIEDEQEWGDLDTDNLSQYSISEEELLNALDSSKGLYE</sequence>
<evidence type="ECO:0000313" key="2">
    <source>
        <dbReference type="Proteomes" id="UP000033400"/>
    </source>
</evidence>
<dbReference type="EMBL" id="LACH01000047">
    <property type="protein sequence ID" value="KJZ63918.1"/>
    <property type="molecule type" value="Genomic_DNA"/>
</dbReference>
<protein>
    <submittedName>
        <fullName evidence="1">Uncharacterized protein</fullName>
    </submittedName>
</protein>
<dbReference type="PATRIC" id="fig|294.133.peg.3891"/>
<organism evidence="1 2">
    <name type="scientific">Pseudomonas fluorescens</name>
    <dbReference type="NCBI Taxonomy" id="294"/>
    <lineage>
        <taxon>Bacteria</taxon>
        <taxon>Pseudomonadati</taxon>
        <taxon>Pseudomonadota</taxon>
        <taxon>Gammaproteobacteria</taxon>
        <taxon>Pseudomonadales</taxon>
        <taxon>Pseudomonadaceae</taxon>
        <taxon>Pseudomonas</taxon>
    </lineage>
</organism>
<evidence type="ECO:0000313" key="1">
    <source>
        <dbReference type="EMBL" id="KJZ63918.1"/>
    </source>
</evidence>
<comment type="caution">
    <text evidence="1">The sequence shown here is derived from an EMBL/GenBank/DDBJ whole genome shotgun (WGS) entry which is preliminary data.</text>
</comment>